<dbReference type="PANTHER" id="PTHR44591:SF3">
    <property type="entry name" value="RESPONSE REGULATORY DOMAIN-CONTAINING PROTEIN"/>
    <property type="match status" value="1"/>
</dbReference>
<dbReference type="EMBL" id="SMOD01000044">
    <property type="protein sequence ID" value="TDG03231.1"/>
    <property type="molecule type" value="Genomic_DNA"/>
</dbReference>
<feature type="modified residue" description="4-aspartylphosphate" evidence="2">
    <location>
        <position position="89"/>
    </location>
</feature>
<feature type="region of interest" description="Disordered" evidence="3">
    <location>
        <begin position="1"/>
        <end position="78"/>
    </location>
</feature>
<evidence type="ECO:0000313" key="6">
    <source>
        <dbReference type="Proteomes" id="UP000295606"/>
    </source>
</evidence>
<dbReference type="GO" id="GO:0000160">
    <property type="term" value="P:phosphorelay signal transduction system"/>
    <property type="evidence" value="ECO:0007669"/>
    <property type="project" value="InterPro"/>
</dbReference>
<dbReference type="AlphaFoldDB" id="A0A4R5L4S1"/>
<dbReference type="Proteomes" id="UP000295606">
    <property type="component" value="Unassembled WGS sequence"/>
</dbReference>
<sequence length="166" mass="17984">MRHAEGGQGATHRDQPGRRRGRPWHGPALPRRGSLRPSRCRSPPASRRAPCAQPEDSCRPRCSGFGTADDGPSGLRTAAESSPDVILLDIGLPGMNGLDVARELQALSPKHPLVLFALTGFGSVEDMSRSAETDFSRHLVKRVDPDMLIELLRGIGASRYAEKDAR</sequence>
<dbReference type="InterPro" id="IPR001789">
    <property type="entry name" value="Sig_transdc_resp-reg_receiver"/>
</dbReference>
<accession>A0A4R5L4S1</accession>
<protein>
    <submittedName>
        <fullName evidence="5">Response regulator</fullName>
    </submittedName>
</protein>
<dbReference type="InterPro" id="IPR050595">
    <property type="entry name" value="Bact_response_regulator"/>
</dbReference>
<organism evidence="5 6">
    <name type="scientific">Paraburkholderia guartelaensis</name>
    <dbReference type="NCBI Taxonomy" id="2546446"/>
    <lineage>
        <taxon>Bacteria</taxon>
        <taxon>Pseudomonadati</taxon>
        <taxon>Pseudomonadota</taxon>
        <taxon>Betaproteobacteria</taxon>
        <taxon>Burkholderiales</taxon>
        <taxon>Burkholderiaceae</taxon>
        <taxon>Paraburkholderia</taxon>
    </lineage>
</organism>
<comment type="caution">
    <text evidence="5">The sequence shown here is derived from an EMBL/GenBank/DDBJ whole genome shotgun (WGS) entry which is preliminary data.</text>
</comment>
<gene>
    <name evidence="5" type="ORF">E1N52_35690</name>
</gene>
<feature type="compositionally biased region" description="Low complexity" evidence="3">
    <location>
        <begin position="26"/>
        <end position="52"/>
    </location>
</feature>
<dbReference type="SUPFAM" id="SSF52172">
    <property type="entry name" value="CheY-like"/>
    <property type="match status" value="1"/>
</dbReference>
<evidence type="ECO:0000313" key="5">
    <source>
        <dbReference type="EMBL" id="TDG03231.1"/>
    </source>
</evidence>
<evidence type="ECO:0000256" key="1">
    <source>
        <dbReference type="ARBA" id="ARBA00022553"/>
    </source>
</evidence>
<dbReference type="PROSITE" id="PS50110">
    <property type="entry name" value="RESPONSE_REGULATORY"/>
    <property type="match status" value="1"/>
</dbReference>
<proteinExistence type="predicted"/>
<dbReference type="OrthoDB" id="9105265at2"/>
<dbReference type="Pfam" id="PF00072">
    <property type="entry name" value="Response_reg"/>
    <property type="match status" value="1"/>
</dbReference>
<evidence type="ECO:0000256" key="2">
    <source>
        <dbReference type="PROSITE-ProRule" id="PRU00169"/>
    </source>
</evidence>
<name>A0A4R5L4S1_9BURK</name>
<dbReference type="InterPro" id="IPR011006">
    <property type="entry name" value="CheY-like_superfamily"/>
</dbReference>
<dbReference type="SMART" id="SM00448">
    <property type="entry name" value="REC"/>
    <property type="match status" value="1"/>
</dbReference>
<dbReference type="PANTHER" id="PTHR44591">
    <property type="entry name" value="STRESS RESPONSE REGULATOR PROTEIN 1"/>
    <property type="match status" value="1"/>
</dbReference>
<evidence type="ECO:0000256" key="3">
    <source>
        <dbReference type="SAM" id="MobiDB-lite"/>
    </source>
</evidence>
<keyword evidence="1 2" id="KW-0597">Phosphoprotein</keyword>
<dbReference type="Gene3D" id="3.40.50.2300">
    <property type="match status" value="1"/>
</dbReference>
<feature type="domain" description="Response regulatory" evidence="4">
    <location>
        <begin position="36"/>
        <end position="156"/>
    </location>
</feature>
<evidence type="ECO:0000259" key="4">
    <source>
        <dbReference type="PROSITE" id="PS50110"/>
    </source>
</evidence>
<reference evidence="5 6" key="1">
    <citation type="submission" date="2019-03" db="EMBL/GenBank/DDBJ databases">
        <title>Paraburkholderia sp. isolated from native Mimosa gymnas in Guartela State Park, Brazil.</title>
        <authorList>
            <person name="Paulitsch F."/>
            <person name="Hungria M."/>
            <person name="Delamuta J.R.M."/>
            <person name="Ribeiro R.A."/>
            <person name="Dall'Agnol R."/>
            <person name="Silva J.S.B."/>
        </authorList>
    </citation>
    <scope>NUCLEOTIDE SEQUENCE [LARGE SCALE GENOMIC DNA]</scope>
    <source>
        <strain evidence="5 6">CNPSo 3008</strain>
    </source>
</reference>